<evidence type="ECO:0000256" key="2">
    <source>
        <dbReference type="ARBA" id="ARBA00006604"/>
    </source>
</evidence>
<dbReference type="OrthoDB" id="140919at2"/>
<comment type="catalytic activity">
    <reaction evidence="6 7 8">
        <text>alpha-D-glucose 6-phosphate = beta-D-fructose 6-phosphate</text>
        <dbReference type="Rhea" id="RHEA:11816"/>
        <dbReference type="ChEBI" id="CHEBI:57634"/>
        <dbReference type="ChEBI" id="CHEBI:58225"/>
        <dbReference type="EC" id="5.3.1.9"/>
    </reaction>
</comment>
<evidence type="ECO:0000256" key="4">
    <source>
        <dbReference type="ARBA" id="ARBA00023152"/>
    </source>
</evidence>
<dbReference type="PROSITE" id="PS51463">
    <property type="entry name" value="P_GLUCOSE_ISOMERASE_3"/>
    <property type="match status" value="1"/>
</dbReference>
<dbReference type="AlphaFoldDB" id="I3CFE4"/>
<dbReference type="FunFam" id="3.40.50.10490:FF:000004">
    <property type="entry name" value="Glucose-6-phosphate isomerase"/>
    <property type="match status" value="1"/>
</dbReference>
<dbReference type="STRING" id="395493.BegalDRAFT_1445"/>
<dbReference type="UniPathway" id="UPA00109">
    <property type="reaction ID" value="UER00181"/>
</dbReference>
<dbReference type="InterPro" id="IPR046348">
    <property type="entry name" value="SIS_dom_sf"/>
</dbReference>
<dbReference type="GO" id="GO:0005829">
    <property type="term" value="C:cytosol"/>
    <property type="evidence" value="ECO:0007669"/>
    <property type="project" value="TreeGrafter"/>
</dbReference>
<gene>
    <name evidence="7" type="primary">pgi</name>
    <name evidence="9" type="ORF">BegalDRAFT_1445</name>
</gene>
<evidence type="ECO:0000256" key="1">
    <source>
        <dbReference type="ARBA" id="ARBA00004926"/>
    </source>
</evidence>
<dbReference type="PANTHER" id="PTHR11469:SF1">
    <property type="entry name" value="GLUCOSE-6-PHOSPHATE ISOMERASE"/>
    <property type="match status" value="1"/>
</dbReference>
<dbReference type="NCBIfam" id="NF001211">
    <property type="entry name" value="PRK00179.1"/>
    <property type="match status" value="1"/>
</dbReference>
<evidence type="ECO:0000256" key="6">
    <source>
        <dbReference type="ARBA" id="ARBA00029321"/>
    </source>
</evidence>
<dbReference type="eggNOG" id="COG0166">
    <property type="taxonomic scope" value="Bacteria"/>
</dbReference>
<dbReference type="CDD" id="cd05015">
    <property type="entry name" value="SIS_PGI_1"/>
    <property type="match status" value="1"/>
</dbReference>
<dbReference type="InterPro" id="IPR035482">
    <property type="entry name" value="SIS_PGI_2"/>
</dbReference>
<keyword evidence="5 7" id="KW-0413">Isomerase</keyword>
<comment type="pathway">
    <text evidence="7">Carbohydrate biosynthesis; gluconeogenesis.</text>
</comment>
<dbReference type="InterPro" id="IPR018189">
    <property type="entry name" value="Phosphoglucose_isomerase_CS"/>
</dbReference>
<feature type="active site" description="Proton donor" evidence="7">
    <location>
        <position position="354"/>
    </location>
</feature>
<keyword evidence="4 7" id="KW-0324">Glycolysis</keyword>
<dbReference type="SUPFAM" id="SSF53697">
    <property type="entry name" value="SIS domain"/>
    <property type="match status" value="1"/>
</dbReference>
<evidence type="ECO:0000256" key="5">
    <source>
        <dbReference type="ARBA" id="ARBA00023235"/>
    </source>
</evidence>
<name>I3CFE4_9GAMM</name>
<dbReference type="GO" id="GO:0004347">
    <property type="term" value="F:glucose-6-phosphate isomerase activity"/>
    <property type="evidence" value="ECO:0007669"/>
    <property type="project" value="UniProtKB-UniRule"/>
</dbReference>
<dbReference type="InterPro" id="IPR035476">
    <property type="entry name" value="SIS_PGI_1"/>
</dbReference>
<evidence type="ECO:0000256" key="3">
    <source>
        <dbReference type="ARBA" id="ARBA00022432"/>
    </source>
</evidence>
<sequence length="549" mass="60863">MSVLISHTPIWQALQTHQCSLATVHLRDLFAQDSQRFSHFSLNACGLLLDFSKNHITHETLHLLLNLAKQVELESHIELLFHGDKVNNTEHRAALHTALRNRSHYPILVDGQDVMPAVDAVLAKMREFSDVVNQGKWLGFTGKPIDTVVNIGIGGSDLGPLMVVRALKAYHCQPLKAHFVSNADSTQLAEILAICNPETTLFIVASKTFSTQETLLNAHSARRWLIEKLGSASAVARHFVAVSTNKEKVQAFGIDTNNMFAFWDWVGGRYSLWSAIGLSIAVMIGMDNFEQLLAGAHALDQHFATAPLAENMPVILGLLGVWYSSFWSAHTQVILPYDVALEYFPNHLQQLVMESLGKNVTKQGQFVDYATCPISWGTLGNNGQHAFYQLLHQGTQLVPADFLVAIESQQALDEHQLAVLSNALAQSHVLMQGRTLEETRIALQATGLQGKALEEAVPHRVFKGNQPSNTLVYQKLTPQILGALIALYEHKTFVQSVCWGINAFDQWGVELGKQVASKFLIELQKTEPNQDYNASTNGLLNYVKTKLSH</sequence>
<dbReference type="GO" id="GO:0097367">
    <property type="term" value="F:carbohydrate derivative binding"/>
    <property type="evidence" value="ECO:0007669"/>
    <property type="project" value="InterPro"/>
</dbReference>
<organism evidence="9 10">
    <name type="scientific">Beggiatoa alba B18LD</name>
    <dbReference type="NCBI Taxonomy" id="395493"/>
    <lineage>
        <taxon>Bacteria</taxon>
        <taxon>Pseudomonadati</taxon>
        <taxon>Pseudomonadota</taxon>
        <taxon>Gammaproteobacteria</taxon>
        <taxon>Thiotrichales</taxon>
        <taxon>Thiotrichaceae</taxon>
        <taxon>Beggiatoa</taxon>
    </lineage>
</organism>
<comment type="pathway">
    <text evidence="1 7 8">Carbohydrate degradation; glycolysis; D-glyceraldehyde 3-phosphate and glycerone phosphate from D-glucose: step 2/4.</text>
</comment>
<dbReference type="InterPro" id="IPR023096">
    <property type="entry name" value="G6P_Isomerase_C"/>
</dbReference>
<dbReference type="GO" id="GO:0006096">
    <property type="term" value="P:glycolytic process"/>
    <property type="evidence" value="ECO:0007669"/>
    <property type="project" value="UniProtKB-UniRule"/>
</dbReference>
<dbReference type="HOGENOM" id="CLU_017947_3_1_6"/>
<feature type="active site" evidence="7">
    <location>
        <position position="513"/>
    </location>
</feature>
<keyword evidence="3 7" id="KW-0312">Gluconeogenesis</keyword>
<dbReference type="CDD" id="cd05016">
    <property type="entry name" value="SIS_PGI_2"/>
    <property type="match status" value="1"/>
</dbReference>
<comment type="function">
    <text evidence="7">Catalyzes the reversible isomerization of glucose-6-phosphate to fructose-6-phosphate.</text>
</comment>
<dbReference type="EMBL" id="JH600070">
    <property type="protein sequence ID" value="EIJ42337.1"/>
    <property type="molecule type" value="Genomic_DNA"/>
</dbReference>
<keyword evidence="10" id="KW-1185">Reference proteome</keyword>
<reference evidence="9 10" key="1">
    <citation type="submission" date="2011-11" db="EMBL/GenBank/DDBJ databases">
        <title>Improved High-Quality Draft sequence of Beggiatoa alba B18lD.</title>
        <authorList>
            <consortium name="US DOE Joint Genome Institute"/>
            <person name="Lucas S."/>
            <person name="Han J."/>
            <person name="Lapidus A."/>
            <person name="Cheng J.-F."/>
            <person name="Goodwin L."/>
            <person name="Pitluck S."/>
            <person name="Peters L."/>
            <person name="Mikhailova N."/>
            <person name="Held B."/>
            <person name="Detter J.C."/>
            <person name="Han C."/>
            <person name="Tapia R."/>
            <person name="Land M."/>
            <person name="Hauser L."/>
            <person name="Kyrpides N."/>
            <person name="Ivanova N."/>
            <person name="Pagani I."/>
            <person name="Samuel K."/>
            <person name="Teske A."/>
            <person name="Mueller J."/>
            <person name="Woyke T."/>
        </authorList>
    </citation>
    <scope>NUCLEOTIDE SEQUENCE [LARGE SCALE GENOMIC DNA]</scope>
    <source>
        <strain evidence="9 10">B18LD</strain>
    </source>
</reference>
<proteinExistence type="inferred from homology"/>
<dbReference type="GO" id="GO:0051156">
    <property type="term" value="P:glucose 6-phosphate metabolic process"/>
    <property type="evidence" value="ECO:0007669"/>
    <property type="project" value="TreeGrafter"/>
</dbReference>
<comment type="subcellular location">
    <subcellularLocation>
        <location evidence="7">Cytoplasm</location>
    </subcellularLocation>
</comment>
<evidence type="ECO:0000313" key="9">
    <source>
        <dbReference type="EMBL" id="EIJ42337.1"/>
    </source>
</evidence>
<dbReference type="PRINTS" id="PR00662">
    <property type="entry name" value="G6PISOMERASE"/>
</dbReference>
<dbReference type="EC" id="5.3.1.9" evidence="7"/>
<dbReference type="Gene3D" id="1.10.1390.10">
    <property type="match status" value="1"/>
</dbReference>
<dbReference type="UniPathway" id="UPA00138"/>
<keyword evidence="7" id="KW-0963">Cytoplasm</keyword>
<dbReference type="PANTHER" id="PTHR11469">
    <property type="entry name" value="GLUCOSE-6-PHOSPHATE ISOMERASE"/>
    <property type="match status" value="1"/>
</dbReference>
<dbReference type="PROSITE" id="PS00765">
    <property type="entry name" value="P_GLUCOSE_ISOMERASE_1"/>
    <property type="match status" value="1"/>
</dbReference>
<feature type="active site" evidence="7">
    <location>
        <position position="385"/>
    </location>
</feature>
<comment type="similarity">
    <text evidence="2 7 8">Belongs to the GPI family.</text>
</comment>
<evidence type="ECO:0000256" key="8">
    <source>
        <dbReference type="RuleBase" id="RU000612"/>
    </source>
</evidence>
<dbReference type="RefSeq" id="WP_002685181.1">
    <property type="nucleotide sequence ID" value="NZ_JH600070.1"/>
</dbReference>
<dbReference type="GO" id="GO:0006094">
    <property type="term" value="P:gluconeogenesis"/>
    <property type="evidence" value="ECO:0007669"/>
    <property type="project" value="UniProtKB-UniRule"/>
</dbReference>
<dbReference type="Proteomes" id="UP000005744">
    <property type="component" value="Unassembled WGS sequence"/>
</dbReference>
<dbReference type="HAMAP" id="MF_00473">
    <property type="entry name" value="G6P_isomerase"/>
    <property type="match status" value="1"/>
</dbReference>
<dbReference type="GO" id="GO:0048029">
    <property type="term" value="F:monosaccharide binding"/>
    <property type="evidence" value="ECO:0007669"/>
    <property type="project" value="TreeGrafter"/>
</dbReference>
<protein>
    <recommendedName>
        <fullName evidence="7">Glucose-6-phosphate isomerase</fullName>
        <shortName evidence="7">GPI</shortName>
        <ecNumber evidence="7">5.3.1.9</ecNumber>
    </recommendedName>
    <alternativeName>
        <fullName evidence="7">Phosphoglucose isomerase</fullName>
        <shortName evidence="7">PGI</shortName>
    </alternativeName>
    <alternativeName>
        <fullName evidence="7">Phosphohexose isomerase</fullName>
        <shortName evidence="7">PHI</shortName>
    </alternativeName>
</protein>
<dbReference type="Gene3D" id="3.40.50.10490">
    <property type="entry name" value="Glucose-6-phosphate isomerase like protein, domain 1"/>
    <property type="match status" value="2"/>
</dbReference>
<evidence type="ECO:0000256" key="7">
    <source>
        <dbReference type="HAMAP-Rule" id="MF_00473"/>
    </source>
</evidence>
<evidence type="ECO:0000313" key="10">
    <source>
        <dbReference type="Proteomes" id="UP000005744"/>
    </source>
</evidence>
<dbReference type="Pfam" id="PF00342">
    <property type="entry name" value="PGI"/>
    <property type="match status" value="1"/>
</dbReference>
<dbReference type="PROSITE" id="PS00174">
    <property type="entry name" value="P_GLUCOSE_ISOMERASE_2"/>
    <property type="match status" value="1"/>
</dbReference>
<dbReference type="InterPro" id="IPR001672">
    <property type="entry name" value="G6P_Isomerase"/>
</dbReference>
<accession>I3CFE4</accession>